<accession>A0A9W6XC93</accession>
<reference evidence="2" key="1">
    <citation type="submission" date="2023-04" db="EMBL/GenBank/DDBJ databases">
        <title>Phytophthora fragariaefolia NBRC 109709.</title>
        <authorList>
            <person name="Ichikawa N."/>
            <person name="Sato H."/>
            <person name="Tonouchi N."/>
        </authorList>
    </citation>
    <scope>NUCLEOTIDE SEQUENCE</scope>
    <source>
        <strain evidence="2">NBRC 109709</strain>
    </source>
</reference>
<organism evidence="2 3">
    <name type="scientific">Phytophthora fragariaefolia</name>
    <dbReference type="NCBI Taxonomy" id="1490495"/>
    <lineage>
        <taxon>Eukaryota</taxon>
        <taxon>Sar</taxon>
        <taxon>Stramenopiles</taxon>
        <taxon>Oomycota</taxon>
        <taxon>Peronosporomycetes</taxon>
        <taxon>Peronosporales</taxon>
        <taxon>Peronosporaceae</taxon>
        <taxon>Phytophthora</taxon>
    </lineage>
</organism>
<evidence type="ECO:0000256" key="1">
    <source>
        <dbReference type="SAM" id="MobiDB-lite"/>
    </source>
</evidence>
<comment type="caution">
    <text evidence="2">The sequence shown here is derived from an EMBL/GenBank/DDBJ whole genome shotgun (WGS) entry which is preliminary data.</text>
</comment>
<gene>
    <name evidence="2" type="ORF">Pfra01_000951000</name>
</gene>
<feature type="region of interest" description="Disordered" evidence="1">
    <location>
        <begin position="1"/>
        <end position="62"/>
    </location>
</feature>
<feature type="compositionally biased region" description="Acidic residues" evidence="1">
    <location>
        <begin position="24"/>
        <end position="45"/>
    </location>
</feature>
<dbReference type="AlphaFoldDB" id="A0A9W6XC93"/>
<name>A0A9W6XC93_9STRA</name>
<dbReference type="EMBL" id="BSXT01000883">
    <property type="protein sequence ID" value="GMF35681.1"/>
    <property type="molecule type" value="Genomic_DNA"/>
</dbReference>
<sequence>MDSEVKGDSSDSGSWYMNAHGFEDEGTEEEDNIGMEDKSEDEGGDSSETKEQESIAIEARRRKNEYKRLAVKRLKQAIVGLQRDLSTMTELGSPDTPGNGCACTG</sequence>
<protein>
    <submittedName>
        <fullName evidence="2">Unnamed protein product</fullName>
    </submittedName>
</protein>
<keyword evidence="3" id="KW-1185">Reference proteome</keyword>
<evidence type="ECO:0000313" key="2">
    <source>
        <dbReference type="EMBL" id="GMF35681.1"/>
    </source>
</evidence>
<evidence type="ECO:0000313" key="3">
    <source>
        <dbReference type="Proteomes" id="UP001165121"/>
    </source>
</evidence>
<proteinExistence type="predicted"/>
<dbReference type="Proteomes" id="UP001165121">
    <property type="component" value="Unassembled WGS sequence"/>
</dbReference>